<evidence type="ECO:0000313" key="3">
    <source>
        <dbReference type="Proteomes" id="UP000319004"/>
    </source>
</evidence>
<proteinExistence type="predicted"/>
<dbReference type="OrthoDB" id="244732at2"/>
<gene>
    <name evidence="2" type="primary">bamB_3</name>
    <name evidence="2" type="ORF">Enr13x_55300</name>
</gene>
<evidence type="ECO:0000313" key="2">
    <source>
        <dbReference type="EMBL" id="QDV45651.1"/>
    </source>
</evidence>
<dbReference type="SUPFAM" id="SSF50998">
    <property type="entry name" value="Quinoprotein alcohol dehydrogenase-like"/>
    <property type="match status" value="1"/>
</dbReference>
<sequence length="430" mass="46431">MPAFPPSLVASNGDRPTHRLVKPVFAGLFGFALLCGIPPVHADDWPGFHGLGIAGVLPEAKLPKGWEKQSYRWTVDLKTRDVGSMAIQNGRVYLLAMSPAKQAIRLMSFNLQSGKVNWSREFPQAKNHLHSRNTLASSTPATDGQYVYIAHSDRRHTWLRCLDHQGNAIWQRDFGVAQSQHGFGVSPTVHGDIVVLNFSQQAERVENGQPGTSRIIAVNRSTGETIWQTPVTSTRVCYGTPVIRDGKVICANTGDGIYALSLETGKMLWRLPVFKMRCVSSPVVAGDLAIGSSGSGGGGNHMVAVRMPANDSGTPQEVYRIEKAAPYVPTSIVHDGMLFSIDDKGIASCFDVASGDVQWTSRIGGTFSASPILLGDKVLVINLDGEATVFRAARQFEKLSEINLGGPVGATPAYANGRLLLRVGTELRCL</sequence>
<dbReference type="Proteomes" id="UP000319004">
    <property type="component" value="Chromosome"/>
</dbReference>
<evidence type="ECO:0000259" key="1">
    <source>
        <dbReference type="Pfam" id="PF13360"/>
    </source>
</evidence>
<dbReference type="RefSeq" id="WP_145389925.1">
    <property type="nucleotide sequence ID" value="NZ_CP037423.1"/>
</dbReference>
<dbReference type="AlphaFoldDB" id="A0A518HXS0"/>
<dbReference type="InterPro" id="IPR002372">
    <property type="entry name" value="PQQ_rpt_dom"/>
</dbReference>
<accession>A0A518HXS0</accession>
<feature type="domain" description="Pyrrolo-quinoline quinone repeat" evidence="1">
    <location>
        <begin position="157"/>
        <end position="294"/>
    </location>
</feature>
<dbReference type="SMART" id="SM00564">
    <property type="entry name" value="PQQ"/>
    <property type="match status" value="4"/>
</dbReference>
<protein>
    <submittedName>
        <fullName evidence="2">Outer membrane protein assembly factor BamB</fullName>
    </submittedName>
</protein>
<organism evidence="2 3">
    <name type="scientific">Stieleria neptunia</name>
    <dbReference type="NCBI Taxonomy" id="2527979"/>
    <lineage>
        <taxon>Bacteria</taxon>
        <taxon>Pseudomonadati</taxon>
        <taxon>Planctomycetota</taxon>
        <taxon>Planctomycetia</taxon>
        <taxon>Pirellulales</taxon>
        <taxon>Pirellulaceae</taxon>
        <taxon>Stieleria</taxon>
    </lineage>
</organism>
<name>A0A518HXS0_9BACT</name>
<dbReference type="InterPro" id="IPR018391">
    <property type="entry name" value="PQQ_b-propeller_rpt"/>
</dbReference>
<dbReference type="EMBL" id="CP037423">
    <property type="protein sequence ID" value="QDV45651.1"/>
    <property type="molecule type" value="Genomic_DNA"/>
</dbReference>
<keyword evidence="3" id="KW-1185">Reference proteome</keyword>
<dbReference type="Gene3D" id="2.130.10.10">
    <property type="entry name" value="YVTN repeat-like/Quinoprotein amine dehydrogenase"/>
    <property type="match status" value="2"/>
</dbReference>
<dbReference type="InterPro" id="IPR015943">
    <property type="entry name" value="WD40/YVTN_repeat-like_dom_sf"/>
</dbReference>
<dbReference type="KEGG" id="snep:Enr13x_55300"/>
<reference evidence="2 3" key="1">
    <citation type="submission" date="2019-03" db="EMBL/GenBank/DDBJ databases">
        <title>Deep-cultivation of Planctomycetes and their phenomic and genomic characterization uncovers novel biology.</title>
        <authorList>
            <person name="Wiegand S."/>
            <person name="Jogler M."/>
            <person name="Boedeker C."/>
            <person name="Pinto D."/>
            <person name="Vollmers J."/>
            <person name="Rivas-Marin E."/>
            <person name="Kohn T."/>
            <person name="Peeters S.H."/>
            <person name="Heuer A."/>
            <person name="Rast P."/>
            <person name="Oberbeckmann S."/>
            <person name="Bunk B."/>
            <person name="Jeske O."/>
            <person name="Meyerdierks A."/>
            <person name="Storesund J.E."/>
            <person name="Kallscheuer N."/>
            <person name="Luecker S."/>
            <person name="Lage O.M."/>
            <person name="Pohl T."/>
            <person name="Merkel B.J."/>
            <person name="Hornburger P."/>
            <person name="Mueller R.-W."/>
            <person name="Bruemmer F."/>
            <person name="Labrenz M."/>
            <person name="Spormann A.M."/>
            <person name="Op den Camp H."/>
            <person name="Overmann J."/>
            <person name="Amann R."/>
            <person name="Jetten M.S.M."/>
            <person name="Mascher T."/>
            <person name="Medema M.H."/>
            <person name="Devos D.P."/>
            <person name="Kaster A.-K."/>
            <person name="Ovreas L."/>
            <person name="Rohde M."/>
            <person name="Galperin M.Y."/>
            <person name="Jogler C."/>
        </authorList>
    </citation>
    <scope>NUCLEOTIDE SEQUENCE [LARGE SCALE GENOMIC DNA]</scope>
    <source>
        <strain evidence="2 3">Enr13</strain>
    </source>
</reference>
<dbReference type="InterPro" id="IPR011047">
    <property type="entry name" value="Quinoprotein_ADH-like_sf"/>
</dbReference>
<dbReference type="PANTHER" id="PTHR34512">
    <property type="entry name" value="CELL SURFACE PROTEIN"/>
    <property type="match status" value="1"/>
</dbReference>
<dbReference type="PANTHER" id="PTHR34512:SF30">
    <property type="entry name" value="OUTER MEMBRANE PROTEIN ASSEMBLY FACTOR BAMB"/>
    <property type="match status" value="1"/>
</dbReference>
<dbReference type="Pfam" id="PF13360">
    <property type="entry name" value="PQQ_2"/>
    <property type="match status" value="1"/>
</dbReference>